<feature type="transmembrane region" description="Helical" evidence="2">
    <location>
        <begin position="101"/>
        <end position="126"/>
    </location>
</feature>
<evidence type="ECO:0000313" key="4">
    <source>
        <dbReference type="EMBL" id="CAE0264241.1"/>
    </source>
</evidence>
<dbReference type="EMBL" id="HBIB01040732">
    <property type="protein sequence ID" value="CAE0264241.1"/>
    <property type="molecule type" value="Transcribed_RNA"/>
</dbReference>
<feature type="transmembrane region" description="Helical" evidence="2">
    <location>
        <begin position="132"/>
        <end position="155"/>
    </location>
</feature>
<evidence type="ECO:0000256" key="1">
    <source>
        <dbReference type="SAM" id="MobiDB-lite"/>
    </source>
</evidence>
<feature type="domain" description="Phosphatidic acid phosphatase type 2/haloperoxidase" evidence="3">
    <location>
        <begin position="137"/>
        <end position="250"/>
    </location>
</feature>
<dbReference type="Pfam" id="PF01569">
    <property type="entry name" value="PAP2"/>
    <property type="match status" value="1"/>
</dbReference>
<dbReference type="InterPro" id="IPR000326">
    <property type="entry name" value="PAP2/HPO"/>
</dbReference>
<organism evidence="4">
    <name type="scientific">Palpitomonas bilix</name>
    <dbReference type="NCBI Taxonomy" id="652834"/>
    <lineage>
        <taxon>Eukaryota</taxon>
        <taxon>Eukaryota incertae sedis</taxon>
    </lineage>
</organism>
<accession>A0A7S3GF50</accession>
<proteinExistence type="predicted"/>
<evidence type="ECO:0000259" key="3">
    <source>
        <dbReference type="Pfam" id="PF01569"/>
    </source>
</evidence>
<keyword evidence="2" id="KW-0812">Transmembrane</keyword>
<dbReference type="CDD" id="cd01610">
    <property type="entry name" value="PAP2_like"/>
    <property type="match status" value="1"/>
</dbReference>
<dbReference type="PANTHER" id="PTHR14969:SF13">
    <property type="entry name" value="AT30094P"/>
    <property type="match status" value="1"/>
</dbReference>
<dbReference type="Gene3D" id="1.20.144.10">
    <property type="entry name" value="Phosphatidic acid phosphatase type 2/haloperoxidase"/>
    <property type="match status" value="1"/>
</dbReference>
<reference evidence="4" key="1">
    <citation type="submission" date="2021-01" db="EMBL/GenBank/DDBJ databases">
        <authorList>
            <person name="Corre E."/>
            <person name="Pelletier E."/>
            <person name="Niang G."/>
            <person name="Scheremetjew M."/>
            <person name="Finn R."/>
            <person name="Kale V."/>
            <person name="Holt S."/>
            <person name="Cochrane G."/>
            <person name="Meng A."/>
            <person name="Brown T."/>
            <person name="Cohen L."/>
        </authorList>
    </citation>
    <scope>NUCLEOTIDE SEQUENCE</scope>
    <source>
        <strain evidence="4">NIES-2562</strain>
    </source>
</reference>
<dbReference type="InterPro" id="IPR036938">
    <property type="entry name" value="PAP2/HPO_sf"/>
</dbReference>
<dbReference type="SUPFAM" id="SSF48317">
    <property type="entry name" value="Acid phosphatase/Vanadium-dependent haloperoxidase"/>
    <property type="match status" value="1"/>
</dbReference>
<feature type="transmembrane region" description="Helical" evidence="2">
    <location>
        <begin position="405"/>
        <end position="424"/>
    </location>
</feature>
<feature type="transmembrane region" description="Helical" evidence="2">
    <location>
        <begin position="232"/>
        <end position="252"/>
    </location>
</feature>
<evidence type="ECO:0000256" key="2">
    <source>
        <dbReference type="SAM" id="Phobius"/>
    </source>
</evidence>
<gene>
    <name evidence="4" type="ORF">PBIL07802_LOCUS26545</name>
</gene>
<keyword evidence="2" id="KW-0472">Membrane</keyword>
<feature type="transmembrane region" description="Helical" evidence="2">
    <location>
        <begin position="289"/>
        <end position="308"/>
    </location>
</feature>
<feature type="transmembrane region" description="Helical" evidence="2">
    <location>
        <begin position="372"/>
        <end position="393"/>
    </location>
</feature>
<feature type="transmembrane region" description="Helical" evidence="2">
    <location>
        <begin position="207"/>
        <end position="225"/>
    </location>
</feature>
<name>A0A7S3GF50_9EUKA</name>
<dbReference type="AlphaFoldDB" id="A0A7S3GF50"/>
<dbReference type="PANTHER" id="PTHR14969">
    <property type="entry name" value="SPHINGOSINE-1-PHOSPHATE PHOSPHOHYDROLASE"/>
    <property type="match status" value="1"/>
</dbReference>
<keyword evidence="2" id="KW-1133">Transmembrane helix</keyword>
<feature type="region of interest" description="Disordered" evidence="1">
    <location>
        <begin position="27"/>
        <end position="53"/>
    </location>
</feature>
<protein>
    <recommendedName>
        <fullName evidence="3">Phosphatidic acid phosphatase type 2/haloperoxidase domain-containing protein</fullName>
    </recommendedName>
</protein>
<sequence length="439" mass="47564">METEPPSSLASLGDSWAERLFKHPQEHLGDRASDEAPLLATASSATAERTRTASMIEREKSSADFPQVWENRFRKLDDFGVRISRSASPSRGKCGKVCDKLAKVVTLLYSIEIIALLPIVLLLLNLRGTDEAALFSLSAAVFGTITLQLIKRLVFRKRPWMQNRAFARSTDKTSSFPSRAVFGSVLLAYIVAVFIDEFLAEGVRGTLFWACVVPLVINAVATSSLSRMRLGAHFLSDCIIGALIGIVLLFPIEAVAFGVQVGCGNCEIGTCYLNSSTSTLPSSDQLWKVVAPELIGGGIAIFLSFLLLAPPIAFWDKAPLLFATITPSLTFKVSSLCKNGIPPPSYYPRSFFSSPSSSLPTQQHFASSLSPAAMACIVAASIIVVVAATFTAVKLAKKKHWLIRTLVCILLHVGVSVILCAVRWQDLYLPGPSPSDIRK</sequence>
<feature type="compositionally biased region" description="Low complexity" evidence="1">
    <location>
        <begin position="35"/>
        <end position="47"/>
    </location>
</feature>
<feature type="transmembrane region" description="Helical" evidence="2">
    <location>
        <begin position="176"/>
        <end position="195"/>
    </location>
</feature>